<protein>
    <submittedName>
        <fullName evidence="1">Uncharacterized protein</fullName>
    </submittedName>
</protein>
<gene>
    <name evidence="1" type="ORF">BDY19DRAFT_251865</name>
</gene>
<dbReference type="EMBL" id="MU274918">
    <property type="protein sequence ID" value="KAI0087409.1"/>
    <property type="molecule type" value="Genomic_DNA"/>
</dbReference>
<name>A0ACB8TZJ3_9APHY</name>
<organism evidence="1 2">
    <name type="scientific">Irpex rosettiformis</name>
    <dbReference type="NCBI Taxonomy" id="378272"/>
    <lineage>
        <taxon>Eukaryota</taxon>
        <taxon>Fungi</taxon>
        <taxon>Dikarya</taxon>
        <taxon>Basidiomycota</taxon>
        <taxon>Agaricomycotina</taxon>
        <taxon>Agaricomycetes</taxon>
        <taxon>Polyporales</taxon>
        <taxon>Irpicaceae</taxon>
        <taxon>Irpex</taxon>
    </lineage>
</organism>
<evidence type="ECO:0000313" key="1">
    <source>
        <dbReference type="EMBL" id="KAI0087409.1"/>
    </source>
</evidence>
<comment type="caution">
    <text evidence="1">The sequence shown here is derived from an EMBL/GenBank/DDBJ whole genome shotgun (WGS) entry which is preliminary data.</text>
</comment>
<keyword evidence="2" id="KW-1185">Reference proteome</keyword>
<evidence type="ECO:0000313" key="2">
    <source>
        <dbReference type="Proteomes" id="UP001055072"/>
    </source>
</evidence>
<accession>A0ACB8TZJ3</accession>
<proteinExistence type="predicted"/>
<sequence>MFASSVQPPLVSLLASSNSSCLDLFKSGVDASLPSDSLICFLNDSTSRPEPPGPAQLIRPLCIALEDDGDDSQGRTLDQTVLHIQSPTLRSTFIRCPALTGRNLGLKHPWLHFQVRNLGREWSFEVGVVDRAGREGVVRCSTFQTNPTLKMITPPLLHLPLSFPRASTRPLTAWSTINLNLPSFIPHFSSAFLISQEDPNSEQELTRPRIRSAITVPVPTGTYSHISYIKVYATCRLRRIWLSEAGPGQALPLEFELFSLE</sequence>
<reference evidence="1" key="1">
    <citation type="journal article" date="2021" name="Environ. Microbiol.">
        <title>Gene family expansions and transcriptome signatures uncover fungal adaptations to wood decay.</title>
        <authorList>
            <person name="Hage H."/>
            <person name="Miyauchi S."/>
            <person name="Viragh M."/>
            <person name="Drula E."/>
            <person name="Min B."/>
            <person name="Chaduli D."/>
            <person name="Navarro D."/>
            <person name="Favel A."/>
            <person name="Norest M."/>
            <person name="Lesage-Meessen L."/>
            <person name="Balint B."/>
            <person name="Merenyi Z."/>
            <person name="de Eugenio L."/>
            <person name="Morin E."/>
            <person name="Martinez A.T."/>
            <person name="Baldrian P."/>
            <person name="Stursova M."/>
            <person name="Martinez M.J."/>
            <person name="Novotny C."/>
            <person name="Magnuson J.K."/>
            <person name="Spatafora J.W."/>
            <person name="Maurice S."/>
            <person name="Pangilinan J."/>
            <person name="Andreopoulos W."/>
            <person name="LaButti K."/>
            <person name="Hundley H."/>
            <person name="Na H."/>
            <person name="Kuo A."/>
            <person name="Barry K."/>
            <person name="Lipzen A."/>
            <person name="Henrissat B."/>
            <person name="Riley R."/>
            <person name="Ahrendt S."/>
            <person name="Nagy L.G."/>
            <person name="Grigoriev I.V."/>
            <person name="Martin F."/>
            <person name="Rosso M.N."/>
        </authorList>
    </citation>
    <scope>NUCLEOTIDE SEQUENCE</scope>
    <source>
        <strain evidence="1">CBS 384.51</strain>
    </source>
</reference>
<dbReference type="Proteomes" id="UP001055072">
    <property type="component" value="Unassembled WGS sequence"/>
</dbReference>